<evidence type="ECO:0000313" key="2">
    <source>
        <dbReference type="EMBL" id="VVN64505.1"/>
    </source>
</evidence>
<evidence type="ECO:0000256" key="1">
    <source>
        <dbReference type="SAM" id="Phobius"/>
    </source>
</evidence>
<dbReference type="EMBL" id="CABVHY010000001">
    <property type="protein sequence ID" value="VVN64505.1"/>
    <property type="molecule type" value="Genomic_DNA"/>
</dbReference>
<feature type="transmembrane region" description="Helical" evidence="1">
    <location>
        <begin position="30"/>
        <end position="53"/>
    </location>
</feature>
<organism evidence="2 3">
    <name type="scientific">Pseudomonas fluorescens</name>
    <dbReference type="NCBI Taxonomy" id="294"/>
    <lineage>
        <taxon>Bacteria</taxon>
        <taxon>Pseudomonadati</taxon>
        <taxon>Pseudomonadota</taxon>
        <taxon>Gammaproteobacteria</taxon>
        <taxon>Pseudomonadales</taxon>
        <taxon>Pseudomonadaceae</taxon>
        <taxon>Pseudomonas</taxon>
    </lineage>
</organism>
<keyword evidence="1" id="KW-1133">Transmembrane helix</keyword>
<protein>
    <submittedName>
        <fullName evidence="2">Uncharacterized protein</fullName>
    </submittedName>
</protein>
<reference evidence="2 3" key="1">
    <citation type="submission" date="2019-09" db="EMBL/GenBank/DDBJ databases">
        <authorList>
            <person name="Chandra G."/>
            <person name="Truman W A."/>
        </authorList>
    </citation>
    <scope>NUCLEOTIDE SEQUENCE [LARGE SCALE GENOMIC DNA]</scope>
    <source>
        <strain evidence="2">PS723</strain>
    </source>
</reference>
<dbReference type="Proteomes" id="UP000379480">
    <property type="component" value="Unassembled WGS sequence"/>
</dbReference>
<name>A0A5E6ZFG4_PSEFL</name>
<gene>
    <name evidence="2" type="ORF">PS723_00004</name>
</gene>
<sequence length="154" mass="16659">MLIIILLVVIITILVPWVLGLLVAAAAVYGAWVLIVASLGAGALLLSIVFLAVRAVFFPKKTPADALAVSNKEFNRKYVEQAKKEGLAREVSGASANDQPEKLSTCSEKELAKAPAPYSPRMITCSHCVESIPKYTLWCPKCGKDPKLIRKPII</sequence>
<dbReference type="RefSeq" id="WP_150801655.1">
    <property type="nucleotide sequence ID" value="NZ_CABVHY010000001.1"/>
</dbReference>
<dbReference type="AlphaFoldDB" id="A0A5E6ZFG4"/>
<evidence type="ECO:0000313" key="3">
    <source>
        <dbReference type="Proteomes" id="UP000379480"/>
    </source>
</evidence>
<accession>A0A5E6ZFG4</accession>
<keyword evidence="1" id="KW-0472">Membrane</keyword>
<proteinExistence type="predicted"/>
<keyword evidence="1" id="KW-0812">Transmembrane</keyword>